<organism evidence="5">
    <name type="scientific">human gut metagenome</name>
    <dbReference type="NCBI Taxonomy" id="408170"/>
    <lineage>
        <taxon>unclassified sequences</taxon>
        <taxon>metagenomes</taxon>
        <taxon>organismal metagenomes</taxon>
    </lineage>
</organism>
<comment type="subcellular location">
    <subcellularLocation>
        <location evidence="1">Membrane</location>
        <topology evidence="1">Multi-pass membrane protein</topology>
    </subcellularLocation>
</comment>
<reference evidence="5" key="1">
    <citation type="submission" date="2013-12" db="EMBL/GenBank/DDBJ databases">
        <title>A Varibaculum cambriense genome reconstructed from a premature infant gut community with otherwise low bacterial novelty that shifts toward anaerobic metabolism during the third week of life.</title>
        <authorList>
            <person name="Brown C.T."/>
            <person name="Sharon I."/>
            <person name="Thomas B.C."/>
            <person name="Castelle C.J."/>
            <person name="Morowitz M.J."/>
            <person name="Banfield J.F."/>
        </authorList>
    </citation>
    <scope>NUCLEOTIDE SEQUENCE</scope>
</reference>
<name>W1XMC0_9ZZZZ</name>
<keyword evidence="4" id="KW-0472">Membrane</keyword>
<dbReference type="Gene3D" id="1.10.3430.10">
    <property type="entry name" value="Ammonium transporter AmtB like domains"/>
    <property type="match status" value="1"/>
</dbReference>
<sequence length="38" mass="4196">IKVIRSFMEIRVEASEEADGLDIVEHGESAYPAFTGLD</sequence>
<proteinExistence type="predicted"/>
<evidence type="ECO:0000256" key="3">
    <source>
        <dbReference type="ARBA" id="ARBA00022989"/>
    </source>
</evidence>
<accession>W1XMC0</accession>
<protein>
    <submittedName>
        <fullName evidence="5">Ammonium transporter</fullName>
    </submittedName>
</protein>
<feature type="non-terminal residue" evidence="5">
    <location>
        <position position="1"/>
    </location>
</feature>
<evidence type="ECO:0000313" key="5">
    <source>
        <dbReference type="EMBL" id="ETJ30615.1"/>
    </source>
</evidence>
<evidence type="ECO:0000256" key="2">
    <source>
        <dbReference type="ARBA" id="ARBA00022692"/>
    </source>
</evidence>
<gene>
    <name evidence="5" type="ORF">Q604_UNBC14868G0001</name>
</gene>
<dbReference type="InterPro" id="IPR029020">
    <property type="entry name" value="Ammonium/urea_transptr"/>
</dbReference>
<evidence type="ECO:0000256" key="1">
    <source>
        <dbReference type="ARBA" id="ARBA00004141"/>
    </source>
</evidence>
<keyword evidence="3" id="KW-1133">Transmembrane helix</keyword>
<keyword evidence="2" id="KW-0812">Transmembrane</keyword>
<dbReference type="EMBL" id="AZMM01014868">
    <property type="protein sequence ID" value="ETJ30615.1"/>
    <property type="molecule type" value="Genomic_DNA"/>
</dbReference>
<dbReference type="AlphaFoldDB" id="W1XMC0"/>
<dbReference type="GO" id="GO:0016020">
    <property type="term" value="C:membrane"/>
    <property type="evidence" value="ECO:0007669"/>
    <property type="project" value="UniProtKB-SubCell"/>
</dbReference>
<evidence type="ECO:0000256" key="4">
    <source>
        <dbReference type="ARBA" id="ARBA00023136"/>
    </source>
</evidence>
<comment type="caution">
    <text evidence="5">The sequence shown here is derived from an EMBL/GenBank/DDBJ whole genome shotgun (WGS) entry which is preliminary data.</text>
</comment>